<accession>A0A0C3BH55</accession>
<dbReference type="STRING" id="933852.A0A0C3BH55"/>
<dbReference type="Proteomes" id="UP000054097">
    <property type="component" value="Unassembled WGS sequence"/>
</dbReference>
<sequence length="262" mass="29673">MSPVFKDMFSFASVKTEKPSPGPLQHAPLKLAERSEVIELLLEHIDPKSKRVLPINQDTILELLEAARKYQVTTITDWFLEQVALPQIDSSSGEPVVTASFSSNHPDLVLQAALRFEFPHVGRVALRELAGGPPPKMSFETAEVTPRVYKYQCQLREARVEHYRAYITLISKGVKTTLRNSGRTPCCNCIGFLGEWFLNMERAIVLSPRWRSFSTAFGNGLPPARGGCPSCRTNWTESFREKMDQWEKESTTIESELPDWPF</sequence>
<reference evidence="2" key="2">
    <citation type="submission" date="2015-01" db="EMBL/GenBank/DDBJ databases">
        <title>Evolutionary Origins and Diversification of the Mycorrhizal Mutualists.</title>
        <authorList>
            <consortium name="DOE Joint Genome Institute"/>
            <consortium name="Mycorrhizal Genomics Consortium"/>
            <person name="Kohler A."/>
            <person name="Kuo A."/>
            <person name="Nagy L.G."/>
            <person name="Floudas D."/>
            <person name="Copeland A."/>
            <person name="Barry K.W."/>
            <person name="Cichocki N."/>
            <person name="Veneault-Fourrey C."/>
            <person name="LaButti K."/>
            <person name="Lindquist E.A."/>
            <person name="Lipzen A."/>
            <person name="Lundell T."/>
            <person name="Morin E."/>
            <person name="Murat C."/>
            <person name="Riley R."/>
            <person name="Ohm R."/>
            <person name="Sun H."/>
            <person name="Tunlid A."/>
            <person name="Henrissat B."/>
            <person name="Grigoriev I.V."/>
            <person name="Hibbett D.S."/>
            <person name="Martin F."/>
        </authorList>
    </citation>
    <scope>NUCLEOTIDE SEQUENCE [LARGE SCALE GENOMIC DNA]</scope>
    <source>
        <strain evidence="2">MAFF 305830</strain>
    </source>
</reference>
<evidence type="ECO:0000313" key="1">
    <source>
        <dbReference type="EMBL" id="KIM31504.1"/>
    </source>
</evidence>
<reference evidence="1 2" key="1">
    <citation type="submission" date="2014-04" db="EMBL/GenBank/DDBJ databases">
        <authorList>
            <consortium name="DOE Joint Genome Institute"/>
            <person name="Kuo A."/>
            <person name="Zuccaro A."/>
            <person name="Kohler A."/>
            <person name="Nagy L.G."/>
            <person name="Floudas D."/>
            <person name="Copeland A."/>
            <person name="Barry K.W."/>
            <person name="Cichocki N."/>
            <person name="Veneault-Fourrey C."/>
            <person name="LaButti K."/>
            <person name="Lindquist E.A."/>
            <person name="Lipzen A."/>
            <person name="Lundell T."/>
            <person name="Morin E."/>
            <person name="Murat C."/>
            <person name="Sun H."/>
            <person name="Tunlid A."/>
            <person name="Henrissat B."/>
            <person name="Grigoriev I.V."/>
            <person name="Hibbett D.S."/>
            <person name="Martin F."/>
            <person name="Nordberg H.P."/>
            <person name="Cantor M.N."/>
            <person name="Hua S.X."/>
        </authorList>
    </citation>
    <scope>NUCLEOTIDE SEQUENCE [LARGE SCALE GENOMIC DNA]</scope>
    <source>
        <strain evidence="1 2">MAFF 305830</strain>
    </source>
</reference>
<protein>
    <recommendedName>
        <fullName evidence="3">BTB domain-containing protein</fullName>
    </recommendedName>
</protein>
<keyword evidence="2" id="KW-1185">Reference proteome</keyword>
<proteinExistence type="predicted"/>
<evidence type="ECO:0008006" key="3">
    <source>
        <dbReference type="Google" id="ProtNLM"/>
    </source>
</evidence>
<dbReference type="HOGENOM" id="CLU_079122_0_0_1"/>
<gene>
    <name evidence="1" type="ORF">M408DRAFT_327693</name>
</gene>
<dbReference type="OrthoDB" id="3357985at2759"/>
<organism evidence="1 2">
    <name type="scientific">Serendipita vermifera MAFF 305830</name>
    <dbReference type="NCBI Taxonomy" id="933852"/>
    <lineage>
        <taxon>Eukaryota</taxon>
        <taxon>Fungi</taxon>
        <taxon>Dikarya</taxon>
        <taxon>Basidiomycota</taxon>
        <taxon>Agaricomycotina</taxon>
        <taxon>Agaricomycetes</taxon>
        <taxon>Sebacinales</taxon>
        <taxon>Serendipitaceae</taxon>
        <taxon>Serendipita</taxon>
    </lineage>
</organism>
<dbReference type="EMBL" id="KN824282">
    <property type="protein sequence ID" value="KIM31504.1"/>
    <property type="molecule type" value="Genomic_DNA"/>
</dbReference>
<name>A0A0C3BH55_SERVB</name>
<evidence type="ECO:0000313" key="2">
    <source>
        <dbReference type="Proteomes" id="UP000054097"/>
    </source>
</evidence>
<dbReference type="AlphaFoldDB" id="A0A0C3BH55"/>